<dbReference type="GO" id="GO:0000981">
    <property type="term" value="F:DNA-binding transcription factor activity, RNA polymerase II-specific"/>
    <property type="evidence" value="ECO:0007669"/>
    <property type="project" value="InterPro"/>
</dbReference>
<dbReference type="CDD" id="cd00067">
    <property type="entry name" value="GAL4"/>
    <property type="match status" value="1"/>
</dbReference>
<dbReference type="GO" id="GO:0008270">
    <property type="term" value="F:zinc ion binding"/>
    <property type="evidence" value="ECO:0007669"/>
    <property type="project" value="InterPro"/>
</dbReference>
<organism evidence="3 4">
    <name type="scientific">Cudoniella acicularis</name>
    <dbReference type="NCBI Taxonomy" id="354080"/>
    <lineage>
        <taxon>Eukaryota</taxon>
        <taxon>Fungi</taxon>
        <taxon>Dikarya</taxon>
        <taxon>Ascomycota</taxon>
        <taxon>Pezizomycotina</taxon>
        <taxon>Leotiomycetes</taxon>
        <taxon>Helotiales</taxon>
        <taxon>Tricladiaceae</taxon>
        <taxon>Cudoniella</taxon>
    </lineage>
</organism>
<reference evidence="3 4" key="1">
    <citation type="submission" date="2020-03" db="EMBL/GenBank/DDBJ databases">
        <title>Draft Genome Sequence of Cudoniella acicularis.</title>
        <authorList>
            <person name="Buettner E."/>
            <person name="Kellner H."/>
        </authorList>
    </citation>
    <scope>NUCLEOTIDE SEQUENCE [LARGE SCALE GENOMIC DNA]</scope>
    <source>
        <strain evidence="3 4">DSM 108380</strain>
    </source>
</reference>
<proteinExistence type="predicted"/>
<evidence type="ECO:0000256" key="1">
    <source>
        <dbReference type="ARBA" id="ARBA00023242"/>
    </source>
</evidence>
<dbReference type="InterPro" id="IPR001138">
    <property type="entry name" value="Zn2Cys6_DnaBD"/>
</dbReference>
<keyword evidence="1" id="KW-0539">Nucleus</keyword>
<accession>A0A8H4R7I3</accession>
<sequence>MVGVGGRSGGCHTCRRRRVKCDENHPKCQRCAKAKIPCEGYARDLKFVDEKGRAQKRVQIKRQAYLEAIQAEEEQLRASRVARLQPTNRPTATGQVPSALSLAGFRDKVELTFMLNKLFAGWRLFIPWIMRGYRGTEDCTTTQAVKALSSIYFGRLHRQKESFDAGMISYCKALRLLGVDLKDPKAAFALPSVTNVLSLVIFEMMASSGGGMIQHLGGVHRLIQARGPERHQTRPELDVFETCRLGMVHNYMEKKKRCFLEEPQWQTVPWAIHPEAKDLLSLLCDRKCFLPGLLEDMEALRTGQRATPADIRNLCQNIHTQLQELYNWRAAWECEYPNCSFLVAIDDPNIPYTSAIHFNSFSRAVEIGHYNTILLQLHRMGRILMGPGFSCTAPANCIPITRTNDALLLPADPKTVQDVGMEFLRMIHFELLQPHESGGYFQVMFPLRVIFEVFRPGSKDTPGLGNWDMKRQPWRGVTETSATFGPQRRTPSNHPTWNGIHTKQCWPSLGYRRKDVGPMLGSVKRDGNALYKDDYGLAGFLRN</sequence>
<comment type="caution">
    <text evidence="3">The sequence shown here is derived from an EMBL/GenBank/DDBJ whole genome shotgun (WGS) entry which is preliminary data.</text>
</comment>
<evidence type="ECO:0000313" key="3">
    <source>
        <dbReference type="EMBL" id="KAF4624353.1"/>
    </source>
</evidence>
<name>A0A8H4R7I3_9HELO</name>
<dbReference type="InterPro" id="IPR036864">
    <property type="entry name" value="Zn2-C6_fun-type_DNA-bd_sf"/>
</dbReference>
<dbReference type="Proteomes" id="UP000566819">
    <property type="component" value="Unassembled WGS sequence"/>
</dbReference>
<dbReference type="InterPro" id="IPR053178">
    <property type="entry name" value="Osmoadaptation_assoc"/>
</dbReference>
<dbReference type="OrthoDB" id="3525185at2759"/>
<gene>
    <name evidence="3" type="ORF">G7Y89_g13819</name>
</gene>
<keyword evidence="4" id="KW-1185">Reference proteome</keyword>
<protein>
    <recommendedName>
        <fullName evidence="2">Zn(2)-C6 fungal-type domain-containing protein</fullName>
    </recommendedName>
</protein>
<dbReference type="AlphaFoldDB" id="A0A8H4R7I3"/>
<dbReference type="PROSITE" id="PS00463">
    <property type="entry name" value="ZN2_CY6_FUNGAL_1"/>
    <property type="match status" value="1"/>
</dbReference>
<evidence type="ECO:0000313" key="4">
    <source>
        <dbReference type="Proteomes" id="UP000566819"/>
    </source>
</evidence>
<dbReference type="PROSITE" id="PS50048">
    <property type="entry name" value="ZN2_CY6_FUNGAL_2"/>
    <property type="match status" value="1"/>
</dbReference>
<evidence type="ECO:0000259" key="2">
    <source>
        <dbReference type="PROSITE" id="PS50048"/>
    </source>
</evidence>
<dbReference type="PANTHER" id="PTHR38111:SF2">
    <property type="entry name" value="FINGER DOMAIN PROTEIN, PUTATIVE (AFU_ORTHOLOGUE AFUA_1G01560)-RELATED"/>
    <property type="match status" value="1"/>
</dbReference>
<dbReference type="Gene3D" id="4.10.240.10">
    <property type="entry name" value="Zn(2)-C6 fungal-type DNA-binding domain"/>
    <property type="match status" value="1"/>
</dbReference>
<dbReference type="Pfam" id="PF00172">
    <property type="entry name" value="Zn_clus"/>
    <property type="match status" value="1"/>
</dbReference>
<dbReference type="SUPFAM" id="SSF57701">
    <property type="entry name" value="Zn2/Cys6 DNA-binding domain"/>
    <property type="match status" value="1"/>
</dbReference>
<feature type="domain" description="Zn(2)-C6 fungal-type" evidence="2">
    <location>
        <begin position="10"/>
        <end position="38"/>
    </location>
</feature>
<dbReference type="PANTHER" id="PTHR38111">
    <property type="entry name" value="ZN(2)-C6 FUNGAL-TYPE DOMAIN-CONTAINING PROTEIN-RELATED"/>
    <property type="match status" value="1"/>
</dbReference>
<dbReference type="SMART" id="SM00066">
    <property type="entry name" value="GAL4"/>
    <property type="match status" value="1"/>
</dbReference>
<dbReference type="EMBL" id="JAAMPI010001680">
    <property type="protein sequence ID" value="KAF4624353.1"/>
    <property type="molecule type" value="Genomic_DNA"/>
</dbReference>